<proteinExistence type="predicted"/>
<evidence type="ECO:0000313" key="2">
    <source>
        <dbReference type="EMBL" id="KAK3261369.1"/>
    </source>
</evidence>
<gene>
    <name evidence="2" type="ORF">CYMTET_29720</name>
</gene>
<evidence type="ECO:0000313" key="3">
    <source>
        <dbReference type="Proteomes" id="UP001190700"/>
    </source>
</evidence>
<evidence type="ECO:0000256" key="1">
    <source>
        <dbReference type="SAM" id="MobiDB-lite"/>
    </source>
</evidence>
<sequence length="438" mass="47157">MTGLNSRLPKEISWSPVDSFAQEAGVTAVREDPGMSTMRAPYNMPRLLCVVAYVSLVLQQPSLSVATDENGTSISPTPAAPTNVLFPTLTPSQAANASTDSPTGMPTPPMYDNTTSPIAAPTNVVSHRGAFKPPLADVDIAQVQSSANGTEGDCDSFSSSYDYSYVDVHGYVLAVQNGSGLTGVWLQASSDPYAAIFIMTAMPELLNSYYTVVAMVLEHDYYHPVAEQQIVTVLTNILDEQSYPLRPDSKAPVQPLQVNCSLFVANCTEDAMAHDGVYVVLESVVVTQAPSQYGGWFYVMDDTGIAAVGSDMGYDGAPEGEIVVEPEEEREDDVTMASGDREPEPAEALKDWPDVAFLVREELLEELAVAVERYQDGAYAESTQRSYDTGVKVEGRGKRGTLVPISHAVLVAGLKKLAEQRRSSLEVAAESQMSARFL</sequence>
<feature type="region of interest" description="Disordered" evidence="1">
    <location>
        <begin position="93"/>
        <end position="114"/>
    </location>
</feature>
<reference evidence="2 3" key="1">
    <citation type="journal article" date="2015" name="Genome Biol. Evol.">
        <title>Comparative Genomics of a Bacterivorous Green Alga Reveals Evolutionary Causalities and Consequences of Phago-Mixotrophic Mode of Nutrition.</title>
        <authorList>
            <person name="Burns J.A."/>
            <person name="Paasch A."/>
            <person name="Narechania A."/>
            <person name="Kim E."/>
        </authorList>
    </citation>
    <scope>NUCLEOTIDE SEQUENCE [LARGE SCALE GENOMIC DNA]</scope>
    <source>
        <strain evidence="2 3">PLY_AMNH</strain>
    </source>
</reference>
<organism evidence="2 3">
    <name type="scientific">Cymbomonas tetramitiformis</name>
    <dbReference type="NCBI Taxonomy" id="36881"/>
    <lineage>
        <taxon>Eukaryota</taxon>
        <taxon>Viridiplantae</taxon>
        <taxon>Chlorophyta</taxon>
        <taxon>Pyramimonadophyceae</taxon>
        <taxon>Pyramimonadales</taxon>
        <taxon>Pyramimonadaceae</taxon>
        <taxon>Cymbomonas</taxon>
    </lineage>
</organism>
<protein>
    <submittedName>
        <fullName evidence="2">Uncharacterized protein</fullName>
    </submittedName>
</protein>
<feature type="region of interest" description="Disordered" evidence="1">
    <location>
        <begin position="327"/>
        <end position="346"/>
    </location>
</feature>
<dbReference type="AlphaFoldDB" id="A0AAE0FKG7"/>
<comment type="caution">
    <text evidence="2">The sequence shown here is derived from an EMBL/GenBank/DDBJ whole genome shotgun (WGS) entry which is preliminary data.</text>
</comment>
<keyword evidence="3" id="KW-1185">Reference proteome</keyword>
<feature type="compositionally biased region" description="Polar residues" evidence="1">
    <location>
        <begin position="93"/>
        <end position="104"/>
    </location>
</feature>
<dbReference type="EMBL" id="LGRX02016950">
    <property type="protein sequence ID" value="KAK3261369.1"/>
    <property type="molecule type" value="Genomic_DNA"/>
</dbReference>
<name>A0AAE0FKG7_9CHLO</name>
<accession>A0AAE0FKG7</accession>
<dbReference type="Proteomes" id="UP001190700">
    <property type="component" value="Unassembled WGS sequence"/>
</dbReference>